<organism evidence="2 3">
    <name type="scientific">Actinophytocola oryzae</name>
    <dbReference type="NCBI Taxonomy" id="502181"/>
    <lineage>
        <taxon>Bacteria</taxon>
        <taxon>Bacillati</taxon>
        <taxon>Actinomycetota</taxon>
        <taxon>Actinomycetes</taxon>
        <taxon>Pseudonocardiales</taxon>
        <taxon>Pseudonocardiaceae</taxon>
    </lineage>
</organism>
<name>A0A4R7VY04_9PSEU</name>
<feature type="chain" id="PRO_5020801252" evidence="1">
    <location>
        <begin position="27"/>
        <end position="413"/>
    </location>
</feature>
<evidence type="ECO:0000256" key="1">
    <source>
        <dbReference type="SAM" id="SignalP"/>
    </source>
</evidence>
<sequence length="413" mass="42018">MGSRRIVVVGAVAAATVLAGVANASAAPSSDSGDRHAVEVQAHRAAKRMAVDPIPSEYTAIAPVRVLDTRNTGGPVGQGGSVSVDLSGLTPANATSVVLNVTGTAPTASTFVTVYPSDEGRPDASNLNLSPGQTRANQVTVALSADRRVTLFNNAGNTHLIADLSGYYQDGLAALYNPVTPGRVLDTRNSGGPVGAGGTVDVAFPWLPGSATAVTFNLTGVNATTNTFVTAYPAGSGVPLASNVNVGPGEAVPNQVTVPLGVNKTVRLLNGNGTVHLIADMVGYYDSSAGFPFVPVSPERAMDTRPGAGLTPDFFIALTGWGEESDPVALMGMVGNVTATNPSNPQFVVVYPGGAQMPNTSNLNLVTGQTAANAVSVGIGFENAVGDRSVNFANNAGYVDVIFDIAGFFVQFN</sequence>
<accession>A0A4R7VY04</accession>
<evidence type="ECO:0000313" key="2">
    <source>
        <dbReference type="EMBL" id="TDV55046.1"/>
    </source>
</evidence>
<dbReference type="AlphaFoldDB" id="A0A4R7VY04"/>
<evidence type="ECO:0000313" key="3">
    <source>
        <dbReference type="Proteomes" id="UP000294927"/>
    </source>
</evidence>
<dbReference type="EMBL" id="SOCP01000003">
    <property type="protein sequence ID" value="TDV55046.1"/>
    <property type="molecule type" value="Genomic_DNA"/>
</dbReference>
<keyword evidence="3" id="KW-1185">Reference proteome</keyword>
<feature type="signal peptide" evidence="1">
    <location>
        <begin position="1"/>
        <end position="26"/>
    </location>
</feature>
<dbReference type="Proteomes" id="UP000294927">
    <property type="component" value="Unassembled WGS sequence"/>
</dbReference>
<proteinExistence type="predicted"/>
<gene>
    <name evidence="2" type="ORF">CLV71_103287</name>
</gene>
<comment type="caution">
    <text evidence="2">The sequence shown here is derived from an EMBL/GenBank/DDBJ whole genome shotgun (WGS) entry which is preliminary data.</text>
</comment>
<keyword evidence="1" id="KW-0732">Signal</keyword>
<reference evidence="2 3" key="1">
    <citation type="submission" date="2019-03" db="EMBL/GenBank/DDBJ databases">
        <title>Genomic Encyclopedia of Archaeal and Bacterial Type Strains, Phase II (KMG-II): from individual species to whole genera.</title>
        <authorList>
            <person name="Goeker M."/>
        </authorList>
    </citation>
    <scope>NUCLEOTIDE SEQUENCE [LARGE SCALE GENOMIC DNA]</scope>
    <source>
        <strain evidence="2 3">DSM 45499</strain>
    </source>
</reference>
<dbReference type="RefSeq" id="WP_133902155.1">
    <property type="nucleotide sequence ID" value="NZ_SOCP01000003.1"/>
</dbReference>
<dbReference type="OrthoDB" id="4178270at2"/>
<protein>
    <submittedName>
        <fullName evidence="2">Uncharacterized protein</fullName>
    </submittedName>
</protein>